<name>A0A3E0UCC2_9GAMM</name>
<dbReference type="Proteomes" id="UP000256999">
    <property type="component" value="Unassembled WGS sequence"/>
</dbReference>
<evidence type="ECO:0000313" key="2">
    <source>
        <dbReference type="EMBL" id="REL34661.1"/>
    </source>
</evidence>
<accession>A0A3E0UCC2</accession>
<feature type="transmembrane region" description="Helical" evidence="1">
    <location>
        <begin position="20"/>
        <end position="39"/>
    </location>
</feature>
<gene>
    <name evidence="2" type="ORF">DXX92_04410</name>
</gene>
<sequence>METTREKRTIKQWLLGDYSWGLKLSWSLATIMTIVVLSVSEVGISQTLMNGDLNFALLLYALGYLSDIRYRLFEDVRND</sequence>
<dbReference type="EMBL" id="QUOV01000001">
    <property type="protein sequence ID" value="REL34661.1"/>
    <property type="molecule type" value="Genomic_DNA"/>
</dbReference>
<feature type="transmembrane region" description="Helical" evidence="1">
    <location>
        <begin position="51"/>
        <end position="70"/>
    </location>
</feature>
<keyword evidence="1" id="KW-0472">Membrane</keyword>
<reference evidence="2 3" key="1">
    <citation type="submission" date="2018-08" db="EMBL/GenBank/DDBJ databases">
        <title>Thalassotalea euphylliae genome.</title>
        <authorList>
            <person name="Summers S."/>
            <person name="Rice S.A."/>
            <person name="Freckelton M.L."/>
            <person name="Nedved B.T."/>
            <person name="Hadfield M.G."/>
        </authorList>
    </citation>
    <scope>NUCLEOTIDE SEQUENCE [LARGE SCALE GENOMIC DNA]</scope>
    <source>
        <strain evidence="2 3">H2</strain>
    </source>
</reference>
<evidence type="ECO:0000256" key="1">
    <source>
        <dbReference type="SAM" id="Phobius"/>
    </source>
</evidence>
<keyword evidence="1" id="KW-1133">Transmembrane helix</keyword>
<proteinExistence type="predicted"/>
<organism evidence="2 3">
    <name type="scientific">Thalassotalea euphylliae</name>
    <dbReference type="NCBI Taxonomy" id="1655234"/>
    <lineage>
        <taxon>Bacteria</taxon>
        <taxon>Pseudomonadati</taxon>
        <taxon>Pseudomonadota</taxon>
        <taxon>Gammaproteobacteria</taxon>
        <taxon>Alteromonadales</taxon>
        <taxon>Colwelliaceae</taxon>
        <taxon>Thalassotalea</taxon>
    </lineage>
</organism>
<dbReference type="RefSeq" id="WP_115999337.1">
    <property type="nucleotide sequence ID" value="NZ_QUOV01000001.1"/>
</dbReference>
<evidence type="ECO:0000313" key="3">
    <source>
        <dbReference type="Proteomes" id="UP000256999"/>
    </source>
</evidence>
<dbReference type="AlphaFoldDB" id="A0A3E0UCC2"/>
<comment type="caution">
    <text evidence="2">The sequence shown here is derived from an EMBL/GenBank/DDBJ whole genome shotgun (WGS) entry which is preliminary data.</text>
</comment>
<keyword evidence="1" id="KW-0812">Transmembrane</keyword>
<dbReference type="OrthoDB" id="6402691at2"/>
<protein>
    <submittedName>
        <fullName evidence="2">Uncharacterized protein</fullName>
    </submittedName>
</protein>